<reference evidence="1 2" key="1">
    <citation type="journal article" date="2019" name="Appl. Microbiol. Biotechnol.">
        <title>Genome sequence of Isaria javanica and comparative genome analysis insights into family S53 peptidase evolution in fungal entomopathogens.</title>
        <authorList>
            <person name="Lin R."/>
            <person name="Zhang X."/>
            <person name="Xin B."/>
            <person name="Zou M."/>
            <person name="Gao Y."/>
            <person name="Qin F."/>
            <person name="Hu Q."/>
            <person name="Xie B."/>
            <person name="Cheng X."/>
        </authorList>
    </citation>
    <scope>NUCLEOTIDE SEQUENCE [LARGE SCALE GENOMIC DNA]</scope>
    <source>
        <strain evidence="1 2">IJ1G</strain>
    </source>
</reference>
<dbReference type="AlphaFoldDB" id="A0A545UV27"/>
<sequence length="71" mass="7925">MPVQGHAGLVEQLLDTLSFGAYCFAEPARNKLLRLIRWISTRCILARSTSYSVGSNRFFFARTTAVLSMAL</sequence>
<name>A0A545UV27_9HYPO</name>
<protein>
    <submittedName>
        <fullName evidence="1">Uncharacterized protein</fullName>
    </submittedName>
</protein>
<dbReference type="Proteomes" id="UP000315783">
    <property type="component" value="Unassembled WGS sequence"/>
</dbReference>
<organism evidence="1 2">
    <name type="scientific">Cordyceps javanica</name>
    <dbReference type="NCBI Taxonomy" id="43265"/>
    <lineage>
        <taxon>Eukaryota</taxon>
        <taxon>Fungi</taxon>
        <taxon>Dikarya</taxon>
        <taxon>Ascomycota</taxon>
        <taxon>Pezizomycotina</taxon>
        <taxon>Sordariomycetes</taxon>
        <taxon>Hypocreomycetidae</taxon>
        <taxon>Hypocreales</taxon>
        <taxon>Cordycipitaceae</taxon>
        <taxon>Cordyceps</taxon>
    </lineage>
</organism>
<accession>A0A545UV27</accession>
<evidence type="ECO:0000313" key="2">
    <source>
        <dbReference type="Proteomes" id="UP000315783"/>
    </source>
</evidence>
<keyword evidence="2" id="KW-1185">Reference proteome</keyword>
<dbReference type="EMBL" id="SPUK01000012">
    <property type="protein sequence ID" value="TQV93321.1"/>
    <property type="molecule type" value="Genomic_DNA"/>
</dbReference>
<comment type="caution">
    <text evidence="1">The sequence shown here is derived from an EMBL/GenBank/DDBJ whole genome shotgun (WGS) entry which is preliminary data.</text>
</comment>
<gene>
    <name evidence="1" type="ORF">IF1G_07899</name>
</gene>
<evidence type="ECO:0000313" key="1">
    <source>
        <dbReference type="EMBL" id="TQV93321.1"/>
    </source>
</evidence>
<proteinExistence type="predicted"/>